<keyword evidence="2" id="KW-0378">Hydrolase</keyword>
<evidence type="ECO:0000256" key="2">
    <source>
        <dbReference type="ARBA" id="ARBA00022801"/>
    </source>
</evidence>
<evidence type="ECO:0000313" key="7">
    <source>
        <dbReference type="Proteomes" id="UP000712281"/>
    </source>
</evidence>
<evidence type="ECO:0000256" key="3">
    <source>
        <dbReference type="ARBA" id="ARBA00023027"/>
    </source>
</evidence>
<dbReference type="PROSITE" id="PS50104">
    <property type="entry name" value="TIR"/>
    <property type="match status" value="1"/>
</dbReference>
<dbReference type="PANTHER" id="PTHR32009">
    <property type="entry name" value="TMV RESISTANCE PROTEIN N-LIKE"/>
    <property type="match status" value="1"/>
</dbReference>
<gene>
    <name evidence="6" type="ORF">F2Q68_00037171</name>
</gene>
<name>A0A8S9H4G9_BRACR</name>
<dbReference type="SUPFAM" id="SSF52200">
    <property type="entry name" value="Toll/Interleukin receptor TIR domain"/>
    <property type="match status" value="1"/>
</dbReference>
<reference evidence="6" key="1">
    <citation type="submission" date="2019-12" db="EMBL/GenBank/DDBJ databases">
        <title>Genome sequencing and annotation of Brassica cretica.</title>
        <authorList>
            <person name="Studholme D.J."/>
            <person name="Sarris P.F."/>
        </authorList>
    </citation>
    <scope>NUCLEOTIDE SEQUENCE</scope>
    <source>
        <strain evidence="6">PFS-001/15</strain>
        <tissue evidence="6">Leaf</tissue>
    </source>
</reference>
<dbReference type="AlphaFoldDB" id="A0A8S9H4G9"/>
<dbReference type="GO" id="GO:0061809">
    <property type="term" value="F:NAD+ nucleosidase activity, cyclic ADP-ribose generating"/>
    <property type="evidence" value="ECO:0007669"/>
    <property type="project" value="UniProtKB-EC"/>
</dbReference>
<feature type="domain" description="TIR" evidence="5">
    <location>
        <begin position="3"/>
        <end position="109"/>
    </location>
</feature>
<accession>A0A8S9H4G9</accession>
<dbReference type="GO" id="GO:0007165">
    <property type="term" value="P:signal transduction"/>
    <property type="evidence" value="ECO:0007669"/>
    <property type="project" value="InterPro"/>
</dbReference>
<dbReference type="Proteomes" id="UP000712281">
    <property type="component" value="Unassembled WGS sequence"/>
</dbReference>
<sequence>MVDGDDVCISFNRWEDTIRHSFVSHLSAEFHRKSISFSTCQNSDAAIAKAKVSVVILSEKSVSNYRFLNELVKVSACRSSHGLLVLPVFYGLTKSVLRKYCLLLKKMYP</sequence>
<dbReference type="PANTHER" id="PTHR32009:SF39">
    <property type="entry name" value="TIR DOMAIN-CONTAINING PROTEIN"/>
    <property type="match status" value="1"/>
</dbReference>
<dbReference type="InterPro" id="IPR000157">
    <property type="entry name" value="TIR_dom"/>
</dbReference>
<evidence type="ECO:0000256" key="4">
    <source>
        <dbReference type="ARBA" id="ARBA00047304"/>
    </source>
</evidence>
<evidence type="ECO:0000313" key="6">
    <source>
        <dbReference type="EMBL" id="KAF2551038.1"/>
    </source>
</evidence>
<protein>
    <recommendedName>
        <fullName evidence="1">ADP-ribosyl cyclase/cyclic ADP-ribose hydrolase</fullName>
        <ecNumber evidence="1">3.2.2.6</ecNumber>
    </recommendedName>
</protein>
<proteinExistence type="predicted"/>
<dbReference type="EC" id="3.2.2.6" evidence="1"/>
<comment type="caution">
    <text evidence="6">The sequence shown here is derived from an EMBL/GenBank/DDBJ whole genome shotgun (WGS) entry which is preliminary data.</text>
</comment>
<dbReference type="Gene3D" id="3.40.50.10140">
    <property type="entry name" value="Toll/interleukin-1 receptor homology (TIR) domain"/>
    <property type="match status" value="1"/>
</dbReference>
<dbReference type="InterPro" id="IPR035897">
    <property type="entry name" value="Toll_tir_struct_dom_sf"/>
</dbReference>
<comment type="catalytic activity">
    <reaction evidence="4">
        <text>NAD(+) + H2O = ADP-D-ribose + nicotinamide + H(+)</text>
        <dbReference type="Rhea" id="RHEA:16301"/>
        <dbReference type="ChEBI" id="CHEBI:15377"/>
        <dbReference type="ChEBI" id="CHEBI:15378"/>
        <dbReference type="ChEBI" id="CHEBI:17154"/>
        <dbReference type="ChEBI" id="CHEBI:57540"/>
        <dbReference type="ChEBI" id="CHEBI:57967"/>
        <dbReference type="EC" id="3.2.2.6"/>
    </reaction>
    <physiologicalReaction direction="left-to-right" evidence="4">
        <dbReference type="Rhea" id="RHEA:16302"/>
    </physiologicalReaction>
</comment>
<organism evidence="6 7">
    <name type="scientific">Brassica cretica</name>
    <name type="common">Mustard</name>
    <dbReference type="NCBI Taxonomy" id="69181"/>
    <lineage>
        <taxon>Eukaryota</taxon>
        <taxon>Viridiplantae</taxon>
        <taxon>Streptophyta</taxon>
        <taxon>Embryophyta</taxon>
        <taxon>Tracheophyta</taxon>
        <taxon>Spermatophyta</taxon>
        <taxon>Magnoliopsida</taxon>
        <taxon>eudicotyledons</taxon>
        <taxon>Gunneridae</taxon>
        <taxon>Pentapetalae</taxon>
        <taxon>rosids</taxon>
        <taxon>malvids</taxon>
        <taxon>Brassicales</taxon>
        <taxon>Brassicaceae</taxon>
        <taxon>Brassiceae</taxon>
        <taxon>Brassica</taxon>
    </lineage>
</organism>
<dbReference type="Pfam" id="PF01582">
    <property type="entry name" value="TIR"/>
    <property type="match status" value="1"/>
</dbReference>
<evidence type="ECO:0000259" key="5">
    <source>
        <dbReference type="PROSITE" id="PS50104"/>
    </source>
</evidence>
<evidence type="ECO:0000256" key="1">
    <source>
        <dbReference type="ARBA" id="ARBA00011982"/>
    </source>
</evidence>
<dbReference type="EMBL" id="QGKW02001988">
    <property type="protein sequence ID" value="KAF2551038.1"/>
    <property type="molecule type" value="Genomic_DNA"/>
</dbReference>
<keyword evidence="3" id="KW-0520">NAD</keyword>